<reference evidence="11" key="1">
    <citation type="submission" date="2020-05" db="EMBL/GenBank/DDBJ databases">
        <authorList>
            <person name="Chiriac C."/>
            <person name="Salcher M."/>
            <person name="Ghai R."/>
            <person name="Kavagutti S V."/>
        </authorList>
    </citation>
    <scope>NUCLEOTIDE SEQUENCE</scope>
</reference>
<dbReference type="SUPFAM" id="SSF53738">
    <property type="entry name" value="Phosphoglucomutase, first 3 domains"/>
    <property type="match status" value="3"/>
</dbReference>
<dbReference type="GO" id="GO:0008966">
    <property type="term" value="F:phosphoglucosamine mutase activity"/>
    <property type="evidence" value="ECO:0007669"/>
    <property type="project" value="TreeGrafter"/>
</dbReference>
<dbReference type="FunFam" id="3.40.120.10:FF:000003">
    <property type="entry name" value="Phosphoglucosamine mutase"/>
    <property type="match status" value="1"/>
</dbReference>
<dbReference type="Pfam" id="PF02879">
    <property type="entry name" value="PGM_PMM_II"/>
    <property type="match status" value="1"/>
</dbReference>
<evidence type="ECO:0000256" key="3">
    <source>
        <dbReference type="ARBA" id="ARBA00022553"/>
    </source>
</evidence>
<dbReference type="GO" id="GO:0009252">
    <property type="term" value="P:peptidoglycan biosynthetic process"/>
    <property type="evidence" value="ECO:0007669"/>
    <property type="project" value="TreeGrafter"/>
</dbReference>
<dbReference type="GO" id="GO:0004615">
    <property type="term" value="F:phosphomannomutase activity"/>
    <property type="evidence" value="ECO:0007669"/>
    <property type="project" value="TreeGrafter"/>
</dbReference>
<evidence type="ECO:0000256" key="5">
    <source>
        <dbReference type="ARBA" id="ARBA00022842"/>
    </source>
</evidence>
<keyword evidence="6" id="KW-0413">Isomerase</keyword>
<dbReference type="Gene3D" id="3.40.120.10">
    <property type="entry name" value="Alpha-D-Glucose-1,6-Bisphosphate, subunit A, domain 3"/>
    <property type="match status" value="3"/>
</dbReference>
<evidence type="ECO:0000256" key="2">
    <source>
        <dbReference type="ARBA" id="ARBA00010231"/>
    </source>
</evidence>
<evidence type="ECO:0000313" key="11">
    <source>
        <dbReference type="EMBL" id="CAB4704249.1"/>
    </source>
</evidence>
<dbReference type="InterPro" id="IPR005846">
    <property type="entry name" value="A-D-PHexomutase_a/b/a-III"/>
</dbReference>
<dbReference type="InterPro" id="IPR016066">
    <property type="entry name" value="A-D-PHexomutase_CS"/>
</dbReference>
<evidence type="ECO:0000259" key="10">
    <source>
        <dbReference type="Pfam" id="PF02880"/>
    </source>
</evidence>
<keyword evidence="4" id="KW-0479">Metal-binding</keyword>
<dbReference type="InterPro" id="IPR005845">
    <property type="entry name" value="A-D-PHexomutase_a/b/a-II"/>
</dbReference>
<comment type="similarity">
    <text evidence="2">Belongs to the phosphohexose mutase family.</text>
</comment>
<gene>
    <name evidence="11" type="ORF">UFOPK2399_01564</name>
</gene>
<keyword evidence="5" id="KW-0460">Magnesium</keyword>
<name>A0A6J6PZK7_9ZZZZ</name>
<dbReference type="InterPro" id="IPR005844">
    <property type="entry name" value="A-D-PHexomutase_a/b/a-I"/>
</dbReference>
<proteinExistence type="inferred from homology"/>
<dbReference type="Pfam" id="PF02880">
    <property type="entry name" value="PGM_PMM_III"/>
    <property type="match status" value="1"/>
</dbReference>
<dbReference type="InterPro" id="IPR036900">
    <property type="entry name" value="A-D-PHexomutase_C_sf"/>
</dbReference>
<dbReference type="SUPFAM" id="SSF55957">
    <property type="entry name" value="Phosphoglucomutase, C-terminal domain"/>
    <property type="match status" value="1"/>
</dbReference>
<dbReference type="PROSITE" id="PS00710">
    <property type="entry name" value="PGM_PMM"/>
    <property type="match status" value="1"/>
</dbReference>
<evidence type="ECO:0000259" key="7">
    <source>
        <dbReference type="Pfam" id="PF00408"/>
    </source>
</evidence>
<dbReference type="PRINTS" id="PR00509">
    <property type="entry name" value="PGMPMM"/>
</dbReference>
<evidence type="ECO:0000259" key="8">
    <source>
        <dbReference type="Pfam" id="PF02878"/>
    </source>
</evidence>
<dbReference type="EMBL" id="CAEZXP010000005">
    <property type="protein sequence ID" value="CAB4704249.1"/>
    <property type="molecule type" value="Genomic_DNA"/>
</dbReference>
<evidence type="ECO:0000256" key="4">
    <source>
        <dbReference type="ARBA" id="ARBA00022723"/>
    </source>
</evidence>
<dbReference type="InterPro" id="IPR016055">
    <property type="entry name" value="A-D-PHexomutase_a/b/a-I/II/III"/>
</dbReference>
<dbReference type="Gene3D" id="3.30.310.50">
    <property type="entry name" value="Alpha-D-phosphohexomutase, C-terminal domain"/>
    <property type="match status" value="1"/>
</dbReference>
<dbReference type="AlphaFoldDB" id="A0A6J6PZK7"/>
<feature type="domain" description="Alpha-D-phosphohexomutase alpha/beta/alpha" evidence="8">
    <location>
        <begin position="3"/>
        <end position="125"/>
    </location>
</feature>
<organism evidence="11">
    <name type="scientific">freshwater metagenome</name>
    <dbReference type="NCBI Taxonomy" id="449393"/>
    <lineage>
        <taxon>unclassified sequences</taxon>
        <taxon>metagenomes</taxon>
        <taxon>ecological metagenomes</taxon>
    </lineage>
</organism>
<dbReference type="GO" id="GO:0005829">
    <property type="term" value="C:cytosol"/>
    <property type="evidence" value="ECO:0007669"/>
    <property type="project" value="TreeGrafter"/>
</dbReference>
<protein>
    <submittedName>
        <fullName evidence="11">Unannotated protein</fullName>
    </submittedName>
</protein>
<comment type="cofactor">
    <cofactor evidence="1">
        <name>Mg(2+)</name>
        <dbReference type="ChEBI" id="CHEBI:18420"/>
    </cofactor>
</comment>
<dbReference type="Pfam" id="PF00408">
    <property type="entry name" value="PGM_PMM_IV"/>
    <property type="match status" value="1"/>
</dbReference>
<sequence>MTRRYFGTDGVRGVVGEFLTVELVERLGRAAVLWSGATSVFVGRDTRGSGPELEAALARGASSAGADVVLGGVLPTPAVALAGADLGIVISASHNPPEYNGVKFFDRDGHKLPDAAEEQIEALLDAPAPAGVAGAIIHRDGESSASYIDYVLEKFGSDLTGLRVVVDCAHGAYAGMAPAAFERLGATVETIGDDPDGTNINSGCGATDLGALQAAVVERGFDLGIAFDGDGDRTMAVDENGKVVDGDEIVAVLALHLGVDLVAVTQMTNYGFHALMAENNIRVLTTDVGDRYVLEALWREGGILGGEQSGHIIYLRDHVTGDGLAAGLLLCAALNGRTLSAAAGVMPRWSQAKENVRVSTKELPPAIGAEVERRNAELAGAGRILVRPSGTEPLIRVLAEAENEAVAAEACATIAALVRSALG</sequence>
<evidence type="ECO:0000256" key="1">
    <source>
        <dbReference type="ARBA" id="ARBA00001946"/>
    </source>
</evidence>
<dbReference type="PANTHER" id="PTHR42946:SF1">
    <property type="entry name" value="PHOSPHOGLUCOMUTASE (ALPHA-D-GLUCOSE-1,6-BISPHOSPHATE-DEPENDENT)"/>
    <property type="match status" value="1"/>
</dbReference>
<dbReference type="Pfam" id="PF02878">
    <property type="entry name" value="PGM_PMM_I"/>
    <property type="match status" value="1"/>
</dbReference>
<feature type="domain" description="Alpha-D-phosphohexomutase C-terminal" evidence="7">
    <location>
        <begin position="355"/>
        <end position="416"/>
    </location>
</feature>
<dbReference type="InterPro" id="IPR005843">
    <property type="entry name" value="A-D-PHexomutase_C"/>
</dbReference>
<evidence type="ECO:0000256" key="6">
    <source>
        <dbReference type="ARBA" id="ARBA00023235"/>
    </source>
</evidence>
<dbReference type="FunFam" id="3.40.120.10:FF:000001">
    <property type="entry name" value="Phosphoglucosamine mutase"/>
    <property type="match status" value="1"/>
</dbReference>
<feature type="domain" description="Alpha-D-phosphohexomutase alpha/beta/alpha" evidence="10">
    <location>
        <begin position="245"/>
        <end position="343"/>
    </location>
</feature>
<keyword evidence="3" id="KW-0597">Phosphoprotein</keyword>
<dbReference type="GO" id="GO:0005975">
    <property type="term" value="P:carbohydrate metabolic process"/>
    <property type="evidence" value="ECO:0007669"/>
    <property type="project" value="InterPro"/>
</dbReference>
<dbReference type="InterPro" id="IPR050060">
    <property type="entry name" value="Phosphoglucosamine_mutase"/>
</dbReference>
<dbReference type="PANTHER" id="PTHR42946">
    <property type="entry name" value="PHOSPHOHEXOSE MUTASE"/>
    <property type="match status" value="1"/>
</dbReference>
<dbReference type="InterPro" id="IPR005841">
    <property type="entry name" value="Alpha-D-phosphohexomutase_SF"/>
</dbReference>
<accession>A0A6J6PZK7</accession>
<feature type="domain" description="Alpha-D-phosphohexomutase alpha/beta/alpha" evidence="9">
    <location>
        <begin position="146"/>
        <end position="241"/>
    </location>
</feature>
<dbReference type="GO" id="GO:0006048">
    <property type="term" value="P:UDP-N-acetylglucosamine biosynthetic process"/>
    <property type="evidence" value="ECO:0007669"/>
    <property type="project" value="TreeGrafter"/>
</dbReference>
<dbReference type="GO" id="GO:0000287">
    <property type="term" value="F:magnesium ion binding"/>
    <property type="evidence" value="ECO:0007669"/>
    <property type="project" value="InterPro"/>
</dbReference>
<evidence type="ECO:0000259" key="9">
    <source>
        <dbReference type="Pfam" id="PF02879"/>
    </source>
</evidence>